<dbReference type="Proteomes" id="UP000887565">
    <property type="component" value="Unplaced"/>
</dbReference>
<accession>A0A915HJZ1</accession>
<name>A0A915HJZ1_ROMCU</name>
<dbReference type="OMA" id="EISHHAM"/>
<reference evidence="5" key="1">
    <citation type="submission" date="2022-11" db="UniProtKB">
        <authorList>
            <consortium name="WormBaseParasite"/>
        </authorList>
    </citation>
    <scope>IDENTIFICATION</scope>
</reference>
<evidence type="ECO:0000313" key="4">
    <source>
        <dbReference type="Proteomes" id="UP000887565"/>
    </source>
</evidence>
<dbReference type="InterPro" id="IPR036438">
    <property type="entry name" value="Insulin-like_sf"/>
</dbReference>
<feature type="transmembrane region" description="Helical" evidence="3">
    <location>
        <begin position="6"/>
        <end position="27"/>
    </location>
</feature>
<keyword evidence="4" id="KW-1185">Reference proteome</keyword>
<evidence type="ECO:0000256" key="1">
    <source>
        <dbReference type="ARBA" id="ARBA00009034"/>
    </source>
</evidence>
<dbReference type="WBParaSite" id="nRc.2.0.1.t01974-RA">
    <property type="protein sequence ID" value="nRc.2.0.1.t01974-RA"/>
    <property type="gene ID" value="nRc.2.0.1.g01974"/>
</dbReference>
<evidence type="ECO:0000256" key="3">
    <source>
        <dbReference type="SAM" id="Phobius"/>
    </source>
</evidence>
<organism evidence="4 5">
    <name type="scientific">Romanomermis culicivorax</name>
    <name type="common">Nematode worm</name>
    <dbReference type="NCBI Taxonomy" id="13658"/>
    <lineage>
        <taxon>Eukaryota</taxon>
        <taxon>Metazoa</taxon>
        <taxon>Ecdysozoa</taxon>
        <taxon>Nematoda</taxon>
        <taxon>Enoplea</taxon>
        <taxon>Dorylaimia</taxon>
        <taxon>Mermithida</taxon>
        <taxon>Mermithoidea</taxon>
        <taxon>Mermithidae</taxon>
        <taxon>Romanomermis</taxon>
    </lineage>
</organism>
<dbReference type="SUPFAM" id="SSF56994">
    <property type="entry name" value="Insulin-like"/>
    <property type="match status" value="1"/>
</dbReference>
<keyword evidence="3" id="KW-0812">Transmembrane</keyword>
<keyword evidence="2" id="KW-0732">Signal</keyword>
<keyword evidence="3" id="KW-0472">Membrane</keyword>
<dbReference type="PROSITE" id="PS00262">
    <property type="entry name" value="INSULIN"/>
    <property type="match status" value="1"/>
</dbReference>
<comment type="similarity">
    <text evidence="1">Belongs to the insulin family.</text>
</comment>
<keyword evidence="3" id="KW-1133">Transmembrane helix</keyword>
<sequence>MFWLSSKFSILLVVYLHLNFFLPDFYCHGFRGSSMKKFMLKQQFGSLKLCPPGGPSFTHAWDLACDMRKKKRAFREKNSNENDRMNLVPVEISHHAMMRLKKDFDYRQATLREMMQICCGYGCEIRDLVHYCNFFS</sequence>
<evidence type="ECO:0000313" key="5">
    <source>
        <dbReference type="WBParaSite" id="nRc.2.0.1.t01974-RA"/>
    </source>
</evidence>
<dbReference type="AlphaFoldDB" id="A0A915HJZ1"/>
<dbReference type="InterPro" id="IPR022353">
    <property type="entry name" value="Insulin_CS"/>
</dbReference>
<proteinExistence type="inferred from homology"/>
<protein>
    <submittedName>
        <fullName evidence="5">Insulin-like domain-containing protein</fullName>
    </submittedName>
</protein>
<evidence type="ECO:0000256" key="2">
    <source>
        <dbReference type="ARBA" id="ARBA00022729"/>
    </source>
</evidence>